<accession>A0ABR1D1T9</accession>
<gene>
    <name evidence="1" type="primary">Necator_chrIII.g11813</name>
    <name evidence="1" type="ORF">RB195_011048</name>
</gene>
<protein>
    <submittedName>
        <fullName evidence="1">Uncharacterized protein</fullName>
    </submittedName>
</protein>
<evidence type="ECO:0000313" key="2">
    <source>
        <dbReference type="Proteomes" id="UP001303046"/>
    </source>
</evidence>
<reference evidence="1 2" key="1">
    <citation type="submission" date="2023-08" db="EMBL/GenBank/DDBJ databases">
        <title>A Necator americanus chromosomal reference genome.</title>
        <authorList>
            <person name="Ilik V."/>
            <person name="Petrzelkova K.J."/>
            <person name="Pardy F."/>
            <person name="Fuh T."/>
            <person name="Niatou-Singa F.S."/>
            <person name="Gouil Q."/>
            <person name="Baker L."/>
            <person name="Ritchie M.E."/>
            <person name="Jex A.R."/>
            <person name="Gazzola D."/>
            <person name="Li H."/>
            <person name="Toshio Fujiwara R."/>
            <person name="Zhan B."/>
            <person name="Aroian R.V."/>
            <person name="Pafco B."/>
            <person name="Schwarz E.M."/>
        </authorList>
    </citation>
    <scope>NUCLEOTIDE SEQUENCE [LARGE SCALE GENOMIC DNA]</scope>
    <source>
        <strain evidence="1 2">Aroian</strain>
        <tissue evidence="1">Whole animal</tissue>
    </source>
</reference>
<sequence>MEAQEPYGLTKADSTETIPCYFEEDITLHQLEKLKVINHDQQVIAMLNYFYANSQLSQKERQILFDFLHRKLDWPFPVCTLLYSETIEEDKDNGVMLRVKRYIELNTRMWSLRLLKTAECLRKVPRFTWAKYYAK</sequence>
<dbReference type="Proteomes" id="UP001303046">
    <property type="component" value="Unassembled WGS sequence"/>
</dbReference>
<evidence type="ECO:0000313" key="1">
    <source>
        <dbReference type="EMBL" id="KAK6744108.1"/>
    </source>
</evidence>
<dbReference type="EMBL" id="JAVFWL010000003">
    <property type="protein sequence ID" value="KAK6744108.1"/>
    <property type="molecule type" value="Genomic_DNA"/>
</dbReference>
<proteinExistence type="predicted"/>
<name>A0ABR1D1T9_NECAM</name>
<comment type="caution">
    <text evidence="1">The sequence shown here is derived from an EMBL/GenBank/DDBJ whole genome shotgun (WGS) entry which is preliminary data.</text>
</comment>
<organism evidence="1 2">
    <name type="scientific">Necator americanus</name>
    <name type="common">Human hookworm</name>
    <dbReference type="NCBI Taxonomy" id="51031"/>
    <lineage>
        <taxon>Eukaryota</taxon>
        <taxon>Metazoa</taxon>
        <taxon>Ecdysozoa</taxon>
        <taxon>Nematoda</taxon>
        <taxon>Chromadorea</taxon>
        <taxon>Rhabditida</taxon>
        <taxon>Rhabditina</taxon>
        <taxon>Rhabditomorpha</taxon>
        <taxon>Strongyloidea</taxon>
        <taxon>Ancylostomatidae</taxon>
        <taxon>Bunostominae</taxon>
        <taxon>Necator</taxon>
    </lineage>
</organism>
<keyword evidence="2" id="KW-1185">Reference proteome</keyword>